<name>A0AAV2HQ43_LYMST</name>
<protein>
    <submittedName>
        <fullName evidence="1">Uncharacterized protein</fullName>
    </submittedName>
</protein>
<feature type="non-terminal residue" evidence="1">
    <location>
        <position position="1"/>
    </location>
</feature>
<dbReference type="EMBL" id="CAXITT010000223">
    <property type="protein sequence ID" value="CAL1536225.1"/>
    <property type="molecule type" value="Genomic_DNA"/>
</dbReference>
<evidence type="ECO:0000313" key="2">
    <source>
        <dbReference type="Proteomes" id="UP001497497"/>
    </source>
</evidence>
<accession>A0AAV2HQ43</accession>
<reference evidence="1 2" key="1">
    <citation type="submission" date="2024-04" db="EMBL/GenBank/DDBJ databases">
        <authorList>
            <consortium name="Genoscope - CEA"/>
            <person name="William W."/>
        </authorList>
    </citation>
    <scope>NUCLEOTIDE SEQUENCE [LARGE SCALE GENOMIC DNA]</scope>
</reference>
<dbReference type="Proteomes" id="UP001497497">
    <property type="component" value="Unassembled WGS sequence"/>
</dbReference>
<organism evidence="1 2">
    <name type="scientific">Lymnaea stagnalis</name>
    <name type="common">Great pond snail</name>
    <name type="synonym">Helix stagnalis</name>
    <dbReference type="NCBI Taxonomy" id="6523"/>
    <lineage>
        <taxon>Eukaryota</taxon>
        <taxon>Metazoa</taxon>
        <taxon>Spiralia</taxon>
        <taxon>Lophotrochozoa</taxon>
        <taxon>Mollusca</taxon>
        <taxon>Gastropoda</taxon>
        <taxon>Heterobranchia</taxon>
        <taxon>Euthyneura</taxon>
        <taxon>Panpulmonata</taxon>
        <taxon>Hygrophila</taxon>
        <taxon>Lymnaeoidea</taxon>
        <taxon>Lymnaeidae</taxon>
        <taxon>Lymnaea</taxon>
    </lineage>
</organism>
<dbReference type="AlphaFoldDB" id="A0AAV2HQ43"/>
<keyword evidence="2" id="KW-1185">Reference proteome</keyword>
<sequence>PNVTLQGRPAQHTVRRPHTAHLHPLFSPRTPLSYATHSSFSVPSVTIARVVTILNTTSTSQVNHRCTKSNGAPLNNDKTLTTWHIRGLTSNCFGTVSKRKKTTTLSSA</sequence>
<proteinExistence type="predicted"/>
<evidence type="ECO:0000313" key="1">
    <source>
        <dbReference type="EMBL" id="CAL1536225.1"/>
    </source>
</evidence>
<comment type="caution">
    <text evidence="1">The sequence shown here is derived from an EMBL/GenBank/DDBJ whole genome shotgun (WGS) entry which is preliminary data.</text>
</comment>
<gene>
    <name evidence="1" type="ORF">GSLYS_00010138001</name>
</gene>